<evidence type="ECO:0000313" key="2">
    <source>
        <dbReference type="Proteomes" id="UP000249571"/>
    </source>
</evidence>
<dbReference type="AlphaFoldDB" id="A0A9X8SZS3"/>
<name>A0A9X8SZS3_STREQ</name>
<accession>A0A9X8SZS3</accession>
<dbReference type="SUPFAM" id="SSF56784">
    <property type="entry name" value="HAD-like"/>
    <property type="match status" value="1"/>
</dbReference>
<evidence type="ECO:0000313" key="1">
    <source>
        <dbReference type="EMBL" id="SQF67095.1"/>
    </source>
</evidence>
<proteinExistence type="predicted"/>
<dbReference type="EC" id="3.1.3.-" evidence="1"/>
<protein>
    <submittedName>
        <fullName evidence="1">Phosphatase</fullName>
        <ecNumber evidence="1">3.1.3.-</ecNumber>
    </submittedName>
</protein>
<sequence length="96" mass="10869">MLVFRGSFGDIIDINVFATDMYGTFLTDANDYDRQRFAHVFEALQAQGKRFVAISGNQYDQIKGFFKDYAHQITIVSENGAYINQGALGLFLRSKT</sequence>
<dbReference type="InterPro" id="IPR023214">
    <property type="entry name" value="HAD_sf"/>
</dbReference>
<keyword evidence="1" id="KW-0378">Hydrolase</keyword>
<dbReference type="Pfam" id="PF08282">
    <property type="entry name" value="Hydrolase_3"/>
    <property type="match status" value="1"/>
</dbReference>
<reference evidence="1 2" key="1">
    <citation type="submission" date="2018-06" db="EMBL/GenBank/DDBJ databases">
        <authorList>
            <consortium name="Pathogen Informatics"/>
            <person name="Doyle S."/>
        </authorList>
    </citation>
    <scope>NUCLEOTIDE SEQUENCE [LARGE SCALE GENOMIC DNA]</scope>
    <source>
        <strain evidence="1 2">NCTC6179</strain>
    </source>
</reference>
<gene>
    <name evidence="1" type="primary">ybjI_2</name>
    <name evidence="1" type="ORF">NCTC6179_01276</name>
</gene>
<dbReference type="Proteomes" id="UP000249571">
    <property type="component" value="Chromosome 1"/>
</dbReference>
<dbReference type="EMBL" id="LS483361">
    <property type="protein sequence ID" value="SQF67095.1"/>
    <property type="molecule type" value="Genomic_DNA"/>
</dbReference>
<dbReference type="InterPro" id="IPR036412">
    <property type="entry name" value="HAD-like_sf"/>
</dbReference>
<dbReference type="RefSeq" id="WP_231871972.1">
    <property type="nucleotide sequence ID" value="NZ_LR134316.1"/>
</dbReference>
<dbReference type="Gene3D" id="3.40.50.1000">
    <property type="entry name" value="HAD superfamily/HAD-like"/>
    <property type="match status" value="1"/>
</dbReference>
<organism evidence="1 2">
    <name type="scientific">Streptococcus dysgalactiae subsp. equisimilis</name>
    <name type="common">Streptococcus equisimilis</name>
    <dbReference type="NCBI Taxonomy" id="119602"/>
    <lineage>
        <taxon>Bacteria</taxon>
        <taxon>Bacillati</taxon>
        <taxon>Bacillota</taxon>
        <taxon>Bacilli</taxon>
        <taxon>Lactobacillales</taxon>
        <taxon>Streptococcaceae</taxon>
        <taxon>Streptococcus</taxon>
    </lineage>
</organism>
<dbReference type="GO" id="GO:0016787">
    <property type="term" value="F:hydrolase activity"/>
    <property type="evidence" value="ECO:0007669"/>
    <property type="project" value="UniProtKB-KW"/>
</dbReference>